<proteinExistence type="predicted"/>
<organism evidence="2 3">
    <name type="scientific">Elsinoe australis</name>
    <dbReference type="NCBI Taxonomy" id="40998"/>
    <lineage>
        <taxon>Eukaryota</taxon>
        <taxon>Fungi</taxon>
        <taxon>Dikarya</taxon>
        <taxon>Ascomycota</taxon>
        <taxon>Pezizomycotina</taxon>
        <taxon>Dothideomycetes</taxon>
        <taxon>Dothideomycetidae</taxon>
        <taxon>Myriangiales</taxon>
        <taxon>Elsinoaceae</taxon>
        <taxon>Elsinoe</taxon>
    </lineage>
</organism>
<accession>A0A4U7B1Y3</accession>
<evidence type="ECO:0000313" key="2">
    <source>
        <dbReference type="EMBL" id="TKX23665.1"/>
    </source>
</evidence>
<feature type="region of interest" description="Disordered" evidence="1">
    <location>
        <begin position="73"/>
        <end position="105"/>
    </location>
</feature>
<dbReference type="AlphaFoldDB" id="A0A4U7B1Y3"/>
<protein>
    <submittedName>
        <fullName evidence="2">Uncharacterized protein</fullName>
    </submittedName>
</protein>
<gene>
    <name evidence="2" type="ORF">C1H76_4180</name>
</gene>
<evidence type="ECO:0000256" key="1">
    <source>
        <dbReference type="SAM" id="MobiDB-lite"/>
    </source>
</evidence>
<reference evidence="2 3" key="1">
    <citation type="submission" date="2018-02" db="EMBL/GenBank/DDBJ databases">
        <title>Draft genome sequences of Elsinoe sp., causing black scab on jojoba.</title>
        <authorList>
            <person name="Stodart B."/>
            <person name="Jeffress S."/>
            <person name="Ash G."/>
            <person name="Arun Chinnappa K."/>
        </authorList>
    </citation>
    <scope>NUCLEOTIDE SEQUENCE [LARGE SCALE GENOMIC DNA]</scope>
    <source>
        <strain evidence="2 3">Hillstone_2</strain>
    </source>
</reference>
<sequence>MAPNQNTPFNNNMPIPNLGVSFGKVTTVGEILAAQANGNAHNHPAAAPMEPQMIEPSIMDIYNHAMAMLNQADKEPAKPFFGPERPPHMRNQQDENGAAGKGGQK</sequence>
<evidence type="ECO:0000313" key="3">
    <source>
        <dbReference type="Proteomes" id="UP000308133"/>
    </source>
</evidence>
<dbReference type="Proteomes" id="UP000308133">
    <property type="component" value="Unassembled WGS sequence"/>
</dbReference>
<comment type="caution">
    <text evidence="2">The sequence shown here is derived from an EMBL/GenBank/DDBJ whole genome shotgun (WGS) entry which is preliminary data.</text>
</comment>
<name>A0A4U7B1Y3_9PEZI</name>
<dbReference type="EMBL" id="PTQR01000053">
    <property type="protein sequence ID" value="TKX23665.1"/>
    <property type="molecule type" value="Genomic_DNA"/>
</dbReference>